<dbReference type="AlphaFoldDB" id="A0A6J5YF76"/>
<gene>
    <name evidence="2" type="ORF">UFOPK1392_02234</name>
</gene>
<reference evidence="2" key="1">
    <citation type="submission" date="2020-05" db="EMBL/GenBank/DDBJ databases">
        <authorList>
            <person name="Chiriac C."/>
            <person name="Salcher M."/>
            <person name="Ghai R."/>
            <person name="Kavagutti S V."/>
        </authorList>
    </citation>
    <scope>NUCLEOTIDE SEQUENCE</scope>
</reference>
<evidence type="ECO:0000256" key="1">
    <source>
        <dbReference type="SAM" id="Coils"/>
    </source>
</evidence>
<proteinExistence type="predicted"/>
<organism evidence="2">
    <name type="scientific">freshwater metagenome</name>
    <dbReference type="NCBI Taxonomy" id="449393"/>
    <lineage>
        <taxon>unclassified sequences</taxon>
        <taxon>metagenomes</taxon>
        <taxon>ecological metagenomes</taxon>
    </lineage>
</organism>
<keyword evidence="1" id="KW-0175">Coiled coil</keyword>
<protein>
    <submittedName>
        <fullName evidence="2">Unannotated protein</fullName>
    </submittedName>
</protein>
<sequence length="109" mass="12472">MSRAGLCPYTRAVNRNLLERRLRELSVQLRELRQELLVTDEQLESLAGVADDARIRSLVSETPLAEREHREASRHAEAMSRHRGEVIADIARLEQQQDELLDRLTAASD</sequence>
<dbReference type="EMBL" id="CAEMXZ010000152">
    <property type="protein sequence ID" value="CAB4324463.1"/>
    <property type="molecule type" value="Genomic_DNA"/>
</dbReference>
<feature type="coiled-coil region" evidence="1">
    <location>
        <begin position="15"/>
        <end position="42"/>
    </location>
</feature>
<accession>A0A6J5YF76</accession>
<name>A0A6J5YF76_9ZZZZ</name>
<evidence type="ECO:0000313" key="2">
    <source>
        <dbReference type="EMBL" id="CAB4324463.1"/>
    </source>
</evidence>